<evidence type="ECO:0000259" key="4">
    <source>
        <dbReference type="Pfam" id="PF01624"/>
    </source>
</evidence>
<dbReference type="SUPFAM" id="SSF52540">
    <property type="entry name" value="P-loop containing nucleoside triphosphate hydrolases"/>
    <property type="match status" value="1"/>
</dbReference>
<evidence type="ECO:0000313" key="7">
    <source>
        <dbReference type="Proteomes" id="UP000054485"/>
    </source>
</evidence>
<proteinExistence type="predicted"/>
<reference evidence="7" key="2">
    <citation type="submission" date="2015-01" db="EMBL/GenBank/DDBJ databases">
        <title>Evolutionary Origins and Diversification of the Mycorrhizal Mutualists.</title>
        <authorList>
            <consortium name="DOE Joint Genome Institute"/>
            <consortium name="Mycorrhizal Genomics Consortium"/>
            <person name="Kohler A."/>
            <person name="Kuo A."/>
            <person name="Nagy L.G."/>
            <person name="Floudas D."/>
            <person name="Copeland A."/>
            <person name="Barry K.W."/>
            <person name="Cichocki N."/>
            <person name="Veneault-Fourrey C."/>
            <person name="LaButti K."/>
            <person name="Lindquist E.A."/>
            <person name="Lipzen A."/>
            <person name="Lundell T."/>
            <person name="Morin E."/>
            <person name="Murat C."/>
            <person name="Riley R."/>
            <person name="Ohm R."/>
            <person name="Sun H."/>
            <person name="Tunlid A."/>
            <person name="Henrissat B."/>
            <person name="Grigoriev I.V."/>
            <person name="Hibbett D.S."/>
            <person name="Martin F."/>
        </authorList>
    </citation>
    <scope>NUCLEOTIDE SEQUENCE [LARGE SCALE GENOMIC DNA]</scope>
    <source>
        <strain evidence="7">UH-Slu-Lm8-n1</strain>
    </source>
</reference>
<protein>
    <recommendedName>
        <fullName evidence="8">Vesicle-fusing ATPase</fullName>
    </recommendedName>
</protein>
<dbReference type="GO" id="GO:0005524">
    <property type="term" value="F:ATP binding"/>
    <property type="evidence" value="ECO:0007669"/>
    <property type="project" value="UniProtKB-KW"/>
</dbReference>
<dbReference type="InterPro" id="IPR050221">
    <property type="entry name" value="26S_Proteasome_ATPase"/>
</dbReference>
<dbReference type="PANTHER" id="PTHR23073">
    <property type="entry name" value="26S PROTEASOME REGULATORY SUBUNIT"/>
    <property type="match status" value="1"/>
</dbReference>
<evidence type="ECO:0000259" key="5">
    <source>
        <dbReference type="Pfam" id="PF05188"/>
    </source>
</evidence>
<dbReference type="Pfam" id="PF05188">
    <property type="entry name" value="MutS_II"/>
    <property type="match status" value="1"/>
</dbReference>
<feature type="domain" description="ATPase AAA-type core" evidence="3">
    <location>
        <begin position="428"/>
        <end position="469"/>
    </location>
</feature>
<evidence type="ECO:0000256" key="1">
    <source>
        <dbReference type="ARBA" id="ARBA00022741"/>
    </source>
</evidence>
<dbReference type="AlphaFoldDB" id="A0A0C9Z9S3"/>
<feature type="domain" description="DNA mismatch repair protein MutS connector" evidence="5">
    <location>
        <begin position="198"/>
        <end position="329"/>
    </location>
</feature>
<dbReference type="Gene3D" id="3.40.1170.10">
    <property type="entry name" value="DNA repair protein MutS, domain I"/>
    <property type="match status" value="1"/>
</dbReference>
<dbReference type="InterPro" id="IPR016151">
    <property type="entry name" value="DNA_mismatch_repair_MutS_N"/>
</dbReference>
<dbReference type="GO" id="GO:0030983">
    <property type="term" value="F:mismatched DNA binding"/>
    <property type="evidence" value="ECO:0007669"/>
    <property type="project" value="InterPro"/>
</dbReference>
<keyword evidence="2" id="KW-0067">ATP-binding</keyword>
<reference evidence="6 7" key="1">
    <citation type="submission" date="2014-04" db="EMBL/GenBank/DDBJ databases">
        <authorList>
            <consortium name="DOE Joint Genome Institute"/>
            <person name="Kuo A."/>
            <person name="Ruytinx J."/>
            <person name="Rineau F."/>
            <person name="Colpaert J."/>
            <person name="Kohler A."/>
            <person name="Nagy L.G."/>
            <person name="Floudas D."/>
            <person name="Copeland A."/>
            <person name="Barry K.W."/>
            <person name="Cichocki N."/>
            <person name="Veneault-Fourrey C."/>
            <person name="LaButti K."/>
            <person name="Lindquist E.A."/>
            <person name="Lipzen A."/>
            <person name="Lundell T."/>
            <person name="Morin E."/>
            <person name="Murat C."/>
            <person name="Sun H."/>
            <person name="Tunlid A."/>
            <person name="Henrissat B."/>
            <person name="Grigoriev I.V."/>
            <person name="Hibbett D.S."/>
            <person name="Martin F."/>
            <person name="Nordberg H.P."/>
            <person name="Cantor M.N."/>
            <person name="Hua S.X."/>
        </authorList>
    </citation>
    <scope>NUCLEOTIDE SEQUENCE [LARGE SCALE GENOMIC DNA]</scope>
    <source>
        <strain evidence="6 7">UH-Slu-Lm8-n1</strain>
    </source>
</reference>
<dbReference type="OrthoDB" id="121051at2759"/>
<dbReference type="InterPro" id="IPR007860">
    <property type="entry name" value="DNA_mmatch_repair_MutS_con_dom"/>
</dbReference>
<dbReference type="Gene3D" id="3.30.420.110">
    <property type="entry name" value="MutS, connector domain"/>
    <property type="match status" value="1"/>
</dbReference>
<evidence type="ECO:0000256" key="2">
    <source>
        <dbReference type="ARBA" id="ARBA00022840"/>
    </source>
</evidence>
<dbReference type="InterPro" id="IPR003959">
    <property type="entry name" value="ATPase_AAA_core"/>
</dbReference>
<feature type="domain" description="DNA mismatch repair protein MutS-like N-terminal" evidence="4">
    <location>
        <begin position="62"/>
        <end position="150"/>
    </location>
</feature>
<evidence type="ECO:0000259" key="3">
    <source>
        <dbReference type="Pfam" id="PF00004"/>
    </source>
</evidence>
<dbReference type="Pfam" id="PF01624">
    <property type="entry name" value="MutS_I"/>
    <property type="match status" value="1"/>
</dbReference>
<dbReference type="Pfam" id="PF00004">
    <property type="entry name" value="AAA"/>
    <property type="match status" value="1"/>
</dbReference>
<dbReference type="Gene3D" id="3.40.50.300">
    <property type="entry name" value="P-loop containing nucleotide triphosphate hydrolases"/>
    <property type="match status" value="1"/>
</dbReference>
<dbReference type="InterPro" id="IPR007695">
    <property type="entry name" value="DNA_mismatch_repair_MutS-lik_N"/>
</dbReference>
<dbReference type="GO" id="GO:0006298">
    <property type="term" value="P:mismatch repair"/>
    <property type="evidence" value="ECO:0007669"/>
    <property type="project" value="InterPro"/>
</dbReference>
<dbReference type="InParanoid" id="A0A0C9Z9S3"/>
<dbReference type="HOGENOM" id="CLU_571308_0_0_1"/>
<evidence type="ECO:0000313" key="6">
    <source>
        <dbReference type="EMBL" id="KIK34250.1"/>
    </source>
</evidence>
<dbReference type="Proteomes" id="UP000054485">
    <property type="component" value="Unassembled WGS sequence"/>
</dbReference>
<dbReference type="STRING" id="930992.A0A0C9Z9S3"/>
<name>A0A0C9Z9S3_9AGAM</name>
<dbReference type="EMBL" id="KN835785">
    <property type="protein sequence ID" value="KIK34250.1"/>
    <property type="molecule type" value="Genomic_DNA"/>
</dbReference>
<evidence type="ECO:0008006" key="8">
    <source>
        <dbReference type="Google" id="ProtNLM"/>
    </source>
</evidence>
<keyword evidence="7" id="KW-1185">Reference proteome</keyword>
<gene>
    <name evidence="6" type="ORF">CY34DRAFT_17852</name>
</gene>
<dbReference type="FunFam" id="3.40.50.300:FF:002861">
    <property type="entry name" value="Cell division control protein 48 homolog E"/>
    <property type="match status" value="1"/>
</dbReference>
<dbReference type="InterPro" id="IPR027417">
    <property type="entry name" value="P-loop_NTPase"/>
</dbReference>
<keyword evidence="1" id="KW-0547">Nucleotide-binding</keyword>
<organism evidence="6 7">
    <name type="scientific">Suillus luteus UH-Slu-Lm8-n1</name>
    <dbReference type="NCBI Taxonomy" id="930992"/>
    <lineage>
        <taxon>Eukaryota</taxon>
        <taxon>Fungi</taxon>
        <taxon>Dikarya</taxon>
        <taxon>Basidiomycota</taxon>
        <taxon>Agaricomycotina</taxon>
        <taxon>Agaricomycetes</taxon>
        <taxon>Agaricomycetidae</taxon>
        <taxon>Boletales</taxon>
        <taxon>Suillineae</taxon>
        <taxon>Suillaceae</taxon>
        <taxon>Suillus</taxon>
    </lineage>
</organism>
<dbReference type="InterPro" id="IPR036678">
    <property type="entry name" value="MutS_con_dom_sf"/>
</dbReference>
<dbReference type="GO" id="GO:0016887">
    <property type="term" value="F:ATP hydrolysis activity"/>
    <property type="evidence" value="ECO:0007669"/>
    <property type="project" value="InterPro"/>
</dbReference>
<sequence length="478" mass="51698">MPSSPKSDWSDLEPEVYEVDPTVVRLLVQIVFARHGILQYHAQTRELSTFQCDETPASDPGFVAFFSKLQKKSPETGTIRLFDRTDYYSVRGQDAHYVATHVFRTNSVLKYLGAGGKASGLPSVTLSHTMAHSFLRDALTSKQLRVEIWVPVPGQGRKASKFVFEKSRGRPSLASSDVTSPPIGLAVKIPSASVTNKAETKSVGVAFADISVKEFGVADFIDNDLFSNLESLATQLPVKEAIIPTGTVSGATDRDLDLSKLKAVFERCGIVATERKQSEFTVKHVEDDIKKLTIDSETDSESAAPIPELSLPSAPSALSALISYLSLLSSALGLEPLSSAFSLEPLSPARGQQPHFATLGLQPFSATEHSTEGDPIKREDEEANLADVGYDDIGGCRKQMAQIRELVELPLCHPQLFKSIGIKPPRGILMFGPPGTGKTLMARAVANETGAFFFLINGPEIMSKMAGEGGWPFSPSWG</sequence>
<accession>A0A0C9Z9S3</accession>